<gene>
    <name evidence="4" type="ORF">DSM106972_079940</name>
</gene>
<dbReference type="AlphaFoldDB" id="A0A433UXQ8"/>
<dbReference type="OrthoDB" id="114218at2"/>
<accession>A0A433UXQ8</accession>
<dbReference type="EMBL" id="RSCL01000028">
    <property type="protein sequence ID" value="RUS98608.1"/>
    <property type="molecule type" value="Genomic_DNA"/>
</dbReference>
<organism evidence="4 5">
    <name type="scientific">Dulcicalothrix desertica PCC 7102</name>
    <dbReference type="NCBI Taxonomy" id="232991"/>
    <lineage>
        <taxon>Bacteria</taxon>
        <taxon>Bacillati</taxon>
        <taxon>Cyanobacteriota</taxon>
        <taxon>Cyanophyceae</taxon>
        <taxon>Nostocales</taxon>
        <taxon>Calotrichaceae</taxon>
        <taxon>Dulcicalothrix</taxon>
    </lineage>
</organism>
<proteinExistence type="predicted"/>
<keyword evidence="5" id="KW-1185">Reference proteome</keyword>
<keyword evidence="2" id="KW-1133">Transmembrane helix</keyword>
<dbReference type="Gene3D" id="6.10.340.10">
    <property type="match status" value="1"/>
</dbReference>
<keyword evidence="1" id="KW-0175">Coiled coil</keyword>
<evidence type="ECO:0000313" key="5">
    <source>
        <dbReference type="Proteomes" id="UP000271624"/>
    </source>
</evidence>
<evidence type="ECO:0000256" key="2">
    <source>
        <dbReference type="SAM" id="Phobius"/>
    </source>
</evidence>
<evidence type="ECO:0000313" key="4">
    <source>
        <dbReference type="EMBL" id="RUS98608.1"/>
    </source>
</evidence>
<dbReference type="Proteomes" id="UP000271624">
    <property type="component" value="Unassembled WGS sequence"/>
</dbReference>
<keyword evidence="2" id="KW-0812">Transmembrane</keyword>
<feature type="domain" description="Tll0287-like" evidence="3">
    <location>
        <begin position="36"/>
        <end position="205"/>
    </location>
</feature>
<dbReference type="Pfam" id="PF11845">
    <property type="entry name" value="Tll0287-like"/>
    <property type="match status" value="1"/>
</dbReference>
<dbReference type="InterPro" id="IPR021796">
    <property type="entry name" value="Tll0287-like_dom"/>
</dbReference>
<name>A0A433UXQ8_9CYAN</name>
<reference evidence="4" key="1">
    <citation type="submission" date="2018-12" db="EMBL/GenBank/DDBJ databases">
        <authorList>
            <person name="Will S."/>
            <person name="Neumann-Schaal M."/>
            <person name="Henke P."/>
        </authorList>
    </citation>
    <scope>NUCLEOTIDE SEQUENCE</scope>
    <source>
        <strain evidence="4">PCC 7102</strain>
    </source>
</reference>
<protein>
    <submittedName>
        <fullName evidence="4">Histidine kinase</fullName>
    </submittedName>
</protein>
<feature type="transmembrane region" description="Helical" evidence="2">
    <location>
        <begin position="217"/>
        <end position="239"/>
    </location>
</feature>
<keyword evidence="2" id="KW-0472">Membrane</keyword>
<feature type="transmembrane region" description="Helical" evidence="2">
    <location>
        <begin position="12"/>
        <end position="30"/>
    </location>
</feature>
<keyword evidence="4" id="KW-0418">Kinase</keyword>
<comment type="caution">
    <text evidence="4">The sequence shown here is derived from an EMBL/GenBank/DDBJ whole genome shotgun (WGS) entry which is preliminary data.</text>
</comment>
<feature type="coiled-coil region" evidence="1">
    <location>
        <begin position="296"/>
        <end position="330"/>
    </location>
</feature>
<keyword evidence="4" id="KW-0808">Transferase</keyword>
<reference evidence="4" key="2">
    <citation type="journal article" date="2019" name="Genome Biol. Evol.">
        <title>Day and night: Metabolic profiles and evolutionary relationships of six axenic non-marine cyanobacteria.</title>
        <authorList>
            <person name="Will S.E."/>
            <person name="Henke P."/>
            <person name="Boedeker C."/>
            <person name="Huang S."/>
            <person name="Brinkmann H."/>
            <person name="Rohde M."/>
            <person name="Jarek M."/>
            <person name="Friedl T."/>
            <person name="Seufert S."/>
            <person name="Schumacher M."/>
            <person name="Overmann J."/>
            <person name="Neumann-Schaal M."/>
            <person name="Petersen J."/>
        </authorList>
    </citation>
    <scope>NUCLEOTIDE SEQUENCE [LARGE SCALE GENOMIC DNA]</scope>
    <source>
        <strain evidence="4">PCC 7102</strain>
    </source>
</reference>
<sequence length="351" mass="40479">MVRRLNLASQFTLILSIIFVIGIFIGGLSLSKALENKAQIEMTYRAQLAMQLVNAVKSYTSNDIAPLLASVTNPESRFFPETVPSLSGRRVFERFKQDWKYKDLIYKDAALNPTNPHDKADLFEANLVEKFEQNRDTKNFSGFRSVKGEQLFYSAQPLTVNSPTCLKCHSTPEMAPKSHVHLYGTKNGYGWKLNQIIGTQIIYVPASELFENAHKALLMFVGIFIIIFALVIVCINYLLKWRVIQPLKPMAQLASQMTQDAAMKSEIWAQERSALTKIAKRTDEFGYLGRVFQKMMHEIYLREQQLTQQLQQLQVEINHSKRQREVAEIEESDYFKNLQKTAKEIRNQWDK</sequence>
<dbReference type="RefSeq" id="WP_127086057.1">
    <property type="nucleotide sequence ID" value="NZ_RSCL01000028.1"/>
</dbReference>
<evidence type="ECO:0000256" key="1">
    <source>
        <dbReference type="SAM" id="Coils"/>
    </source>
</evidence>
<evidence type="ECO:0000259" key="3">
    <source>
        <dbReference type="Pfam" id="PF11845"/>
    </source>
</evidence>
<dbReference type="GO" id="GO:0016301">
    <property type="term" value="F:kinase activity"/>
    <property type="evidence" value="ECO:0007669"/>
    <property type="project" value="UniProtKB-KW"/>
</dbReference>